<feature type="chain" id="PRO_5041960041" evidence="2">
    <location>
        <begin position="20"/>
        <end position="221"/>
    </location>
</feature>
<evidence type="ECO:0000313" key="3">
    <source>
        <dbReference type="EMBL" id="KAI1699345.1"/>
    </source>
</evidence>
<evidence type="ECO:0000256" key="1">
    <source>
        <dbReference type="SAM" id="Coils"/>
    </source>
</evidence>
<gene>
    <name evidence="3" type="ORF">DdX_17372</name>
</gene>
<feature type="coiled-coil region" evidence="1">
    <location>
        <begin position="72"/>
        <end position="99"/>
    </location>
</feature>
<name>A0AAD4MMG9_9BILA</name>
<feature type="signal peptide" evidence="2">
    <location>
        <begin position="1"/>
        <end position="19"/>
    </location>
</feature>
<keyword evidence="1" id="KW-0175">Coiled coil</keyword>
<proteinExistence type="predicted"/>
<evidence type="ECO:0000256" key="2">
    <source>
        <dbReference type="SAM" id="SignalP"/>
    </source>
</evidence>
<keyword evidence="4" id="KW-1185">Reference proteome</keyword>
<comment type="caution">
    <text evidence="3">The sequence shown here is derived from an EMBL/GenBank/DDBJ whole genome shotgun (WGS) entry which is preliminary data.</text>
</comment>
<dbReference type="Proteomes" id="UP001201812">
    <property type="component" value="Unassembled WGS sequence"/>
</dbReference>
<reference evidence="3" key="1">
    <citation type="submission" date="2022-01" db="EMBL/GenBank/DDBJ databases">
        <title>Genome Sequence Resource for Two Populations of Ditylenchus destructor, the Migratory Endoparasitic Phytonematode.</title>
        <authorList>
            <person name="Zhang H."/>
            <person name="Lin R."/>
            <person name="Xie B."/>
        </authorList>
    </citation>
    <scope>NUCLEOTIDE SEQUENCE</scope>
    <source>
        <strain evidence="3">BazhouSP</strain>
    </source>
</reference>
<accession>A0AAD4MMG9</accession>
<dbReference type="EMBL" id="JAKKPZ010000182">
    <property type="protein sequence ID" value="KAI1699345.1"/>
    <property type="molecule type" value="Genomic_DNA"/>
</dbReference>
<protein>
    <submittedName>
        <fullName evidence="3">Uncharacterized protein</fullName>
    </submittedName>
</protein>
<sequence>MNIILCVVAATILVTVVKSGKSVEEETEEMKRMLEQFKLKAESIKQKVPDSSQLENNFKRAASDASKIIDILKDSLQVFEQQRIEKEKIEEEKRKELDKKTPKEKLEFIKKKLPEVINKLGAIESEVKSNSAILSNVGYAITYAGQLSEALDVALKVEEKAIDIEGLKKKADLMWSKTYNIGFYARYARNPAEAKKLQESVYKTVEDIRTTLASFEPKTLG</sequence>
<keyword evidence="2" id="KW-0732">Signal</keyword>
<dbReference type="AlphaFoldDB" id="A0AAD4MMG9"/>
<organism evidence="3 4">
    <name type="scientific">Ditylenchus destructor</name>
    <dbReference type="NCBI Taxonomy" id="166010"/>
    <lineage>
        <taxon>Eukaryota</taxon>
        <taxon>Metazoa</taxon>
        <taxon>Ecdysozoa</taxon>
        <taxon>Nematoda</taxon>
        <taxon>Chromadorea</taxon>
        <taxon>Rhabditida</taxon>
        <taxon>Tylenchina</taxon>
        <taxon>Tylenchomorpha</taxon>
        <taxon>Sphaerularioidea</taxon>
        <taxon>Anguinidae</taxon>
        <taxon>Anguininae</taxon>
        <taxon>Ditylenchus</taxon>
    </lineage>
</organism>
<evidence type="ECO:0000313" key="4">
    <source>
        <dbReference type="Proteomes" id="UP001201812"/>
    </source>
</evidence>